<sequence length="243" mass="27483">MIRIVTFATCVWTAIHSAKSTKLDLLSGDVRRELNPSVFKKHSHHAPVFINIHPTVPKPHVAVLLPSETTKLPVKLPILDKTKVPPILLTSRVQTLNRIPKFPQNLLYSPQKLPTSIPTLLLPKILYLHLLLSPKRRLLSPLSLPSPVLPSTFPLFLLPLKPSLLPKLPLPKLRKKSKLLPLKKTQPQSMLASEIKPVKVNIFSESKSDGIVFKRLLELRRKGSITTPEFIRFMRLLFKVTHA</sequence>
<accession>A0A4C1WTL0</accession>
<keyword evidence="2" id="KW-1185">Reference proteome</keyword>
<dbReference type="Proteomes" id="UP000299102">
    <property type="component" value="Unassembled WGS sequence"/>
</dbReference>
<gene>
    <name evidence="1" type="ORF">EVAR_35883_1</name>
</gene>
<dbReference type="AlphaFoldDB" id="A0A4C1WTL0"/>
<proteinExistence type="predicted"/>
<dbReference type="EMBL" id="BGZK01000651">
    <property type="protein sequence ID" value="GBP54621.1"/>
    <property type="molecule type" value="Genomic_DNA"/>
</dbReference>
<reference evidence="1 2" key="1">
    <citation type="journal article" date="2019" name="Commun. Biol.">
        <title>The bagworm genome reveals a unique fibroin gene that provides high tensile strength.</title>
        <authorList>
            <person name="Kono N."/>
            <person name="Nakamura H."/>
            <person name="Ohtoshi R."/>
            <person name="Tomita M."/>
            <person name="Numata K."/>
            <person name="Arakawa K."/>
        </authorList>
    </citation>
    <scope>NUCLEOTIDE SEQUENCE [LARGE SCALE GENOMIC DNA]</scope>
</reference>
<comment type="caution">
    <text evidence="1">The sequence shown here is derived from an EMBL/GenBank/DDBJ whole genome shotgun (WGS) entry which is preliminary data.</text>
</comment>
<name>A0A4C1WTL0_EUMVA</name>
<dbReference type="OrthoDB" id="7396466at2759"/>
<organism evidence="1 2">
    <name type="scientific">Eumeta variegata</name>
    <name type="common">Bagworm moth</name>
    <name type="synonym">Eumeta japonica</name>
    <dbReference type="NCBI Taxonomy" id="151549"/>
    <lineage>
        <taxon>Eukaryota</taxon>
        <taxon>Metazoa</taxon>
        <taxon>Ecdysozoa</taxon>
        <taxon>Arthropoda</taxon>
        <taxon>Hexapoda</taxon>
        <taxon>Insecta</taxon>
        <taxon>Pterygota</taxon>
        <taxon>Neoptera</taxon>
        <taxon>Endopterygota</taxon>
        <taxon>Lepidoptera</taxon>
        <taxon>Glossata</taxon>
        <taxon>Ditrysia</taxon>
        <taxon>Tineoidea</taxon>
        <taxon>Psychidae</taxon>
        <taxon>Oiketicinae</taxon>
        <taxon>Eumeta</taxon>
    </lineage>
</organism>
<protein>
    <submittedName>
        <fullName evidence="1">Uncharacterized protein</fullName>
    </submittedName>
</protein>
<evidence type="ECO:0000313" key="2">
    <source>
        <dbReference type="Proteomes" id="UP000299102"/>
    </source>
</evidence>
<evidence type="ECO:0000313" key="1">
    <source>
        <dbReference type="EMBL" id="GBP54621.1"/>
    </source>
</evidence>